<gene>
    <name evidence="2" type="ORF">AG1IA_07602</name>
</gene>
<dbReference type="OrthoDB" id="5511599at2759"/>
<evidence type="ECO:0000313" key="2">
    <source>
        <dbReference type="EMBL" id="ELU38386.1"/>
    </source>
</evidence>
<proteinExistence type="predicted"/>
<dbReference type="Proteomes" id="UP000011668">
    <property type="component" value="Unassembled WGS sequence"/>
</dbReference>
<keyword evidence="3" id="KW-1185">Reference proteome</keyword>
<name>L8WJM8_THACA</name>
<evidence type="ECO:0000313" key="3">
    <source>
        <dbReference type="Proteomes" id="UP000011668"/>
    </source>
</evidence>
<dbReference type="HOGENOM" id="CLU_2198793_0_0_1"/>
<sequence length="108" mass="12494">MVVRNQLQKGRRLMDEPSAYRQGSESTRDQGRLWTLTVTKPALIHKSHISTMINSLVNRPNHVRERQVLVQVILEQARISASPSFEPLLQYVRTLLMTALYLIQRLSL</sequence>
<feature type="region of interest" description="Disordered" evidence="1">
    <location>
        <begin position="1"/>
        <end position="26"/>
    </location>
</feature>
<comment type="caution">
    <text evidence="2">The sequence shown here is derived from an EMBL/GenBank/DDBJ whole genome shotgun (WGS) entry which is preliminary data.</text>
</comment>
<accession>L8WJM8</accession>
<dbReference type="AlphaFoldDB" id="L8WJM8"/>
<protein>
    <submittedName>
        <fullName evidence="2">Uncharacterized protein</fullName>
    </submittedName>
</protein>
<dbReference type="EMBL" id="AFRT01002187">
    <property type="protein sequence ID" value="ELU38386.1"/>
    <property type="molecule type" value="Genomic_DNA"/>
</dbReference>
<organism evidence="2 3">
    <name type="scientific">Thanatephorus cucumeris (strain AG1-IA)</name>
    <name type="common">Rice sheath blight fungus</name>
    <name type="synonym">Rhizoctonia solani</name>
    <dbReference type="NCBI Taxonomy" id="983506"/>
    <lineage>
        <taxon>Eukaryota</taxon>
        <taxon>Fungi</taxon>
        <taxon>Dikarya</taxon>
        <taxon>Basidiomycota</taxon>
        <taxon>Agaricomycotina</taxon>
        <taxon>Agaricomycetes</taxon>
        <taxon>Cantharellales</taxon>
        <taxon>Ceratobasidiaceae</taxon>
        <taxon>Rhizoctonia</taxon>
        <taxon>Rhizoctonia solani AG-1</taxon>
    </lineage>
</organism>
<reference evidence="2 3" key="1">
    <citation type="journal article" date="2013" name="Nat. Commun.">
        <title>The evolution and pathogenic mechanisms of the rice sheath blight pathogen.</title>
        <authorList>
            <person name="Zheng A."/>
            <person name="Lin R."/>
            <person name="Xu L."/>
            <person name="Qin P."/>
            <person name="Tang C."/>
            <person name="Ai P."/>
            <person name="Zhang D."/>
            <person name="Liu Y."/>
            <person name="Sun Z."/>
            <person name="Feng H."/>
            <person name="Wang Y."/>
            <person name="Chen Y."/>
            <person name="Liang X."/>
            <person name="Fu R."/>
            <person name="Li Q."/>
            <person name="Zhang J."/>
            <person name="Yu X."/>
            <person name="Xie Z."/>
            <person name="Ding L."/>
            <person name="Guan P."/>
            <person name="Tang J."/>
            <person name="Liang Y."/>
            <person name="Wang S."/>
            <person name="Deng Q."/>
            <person name="Li S."/>
            <person name="Zhu J."/>
            <person name="Wang L."/>
            <person name="Liu H."/>
            <person name="Li P."/>
        </authorList>
    </citation>
    <scope>NUCLEOTIDE SEQUENCE [LARGE SCALE GENOMIC DNA]</scope>
    <source>
        <strain evidence="3">AG-1 IA</strain>
    </source>
</reference>
<evidence type="ECO:0000256" key="1">
    <source>
        <dbReference type="SAM" id="MobiDB-lite"/>
    </source>
</evidence>